<feature type="region of interest" description="Disordered" evidence="1">
    <location>
        <begin position="49"/>
        <end position="84"/>
    </location>
</feature>
<evidence type="ECO:0000313" key="2">
    <source>
        <dbReference type="EMBL" id="RDY03633.1"/>
    </source>
</evidence>
<protein>
    <submittedName>
        <fullName evidence="2">Uncharacterized protein</fullName>
    </submittedName>
</protein>
<feature type="non-terminal residue" evidence="2">
    <location>
        <position position="1"/>
    </location>
</feature>
<dbReference type="PANTHER" id="PTHR32108:SF9">
    <property type="entry name" value="REVERSE TRANSCRIPTASE RNASE H-LIKE DOMAIN-CONTAINING PROTEIN"/>
    <property type="match status" value="1"/>
</dbReference>
<proteinExistence type="predicted"/>
<comment type="caution">
    <text evidence="2">The sequence shown here is derived from an EMBL/GenBank/DDBJ whole genome shotgun (WGS) entry which is preliminary data.</text>
</comment>
<organism evidence="2 3">
    <name type="scientific">Mucuna pruriens</name>
    <name type="common">Velvet bean</name>
    <name type="synonym">Dolichos pruriens</name>
    <dbReference type="NCBI Taxonomy" id="157652"/>
    <lineage>
        <taxon>Eukaryota</taxon>
        <taxon>Viridiplantae</taxon>
        <taxon>Streptophyta</taxon>
        <taxon>Embryophyta</taxon>
        <taxon>Tracheophyta</taxon>
        <taxon>Spermatophyta</taxon>
        <taxon>Magnoliopsida</taxon>
        <taxon>eudicotyledons</taxon>
        <taxon>Gunneridae</taxon>
        <taxon>Pentapetalae</taxon>
        <taxon>rosids</taxon>
        <taxon>fabids</taxon>
        <taxon>Fabales</taxon>
        <taxon>Fabaceae</taxon>
        <taxon>Papilionoideae</taxon>
        <taxon>50 kb inversion clade</taxon>
        <taxon>NPAAA clade</taxon>
        <taxon>indigoferoid/millettioid clade</taxon>
        <taxon>Phaseoleae</taxon>
        <taxon>Mucuna</taxon>
    </lineage>
</organism>
<dbReference type="PANTHER" id="PTHR32108">
    <property type="entry name" value="DNA-DIRECTED RNA POLYMERASE SUBUNIT ALPHA"/>
    <property type="match status" value="1"/>
</dbReference>
<gene>
    <name evidence="2" type="ORF">CR513_12754</name>
</gene>
<keyword evidence="3" id="KW-1185">Reference proteome</keyword>
<dbReference type="AlphaFoldDB" id="A0A371HLG6"/>
<sequence length="112" mass="12444">MIIVVSLKPLEPPYPRSYDPNAKCDYHAGVDGHSTEKCWGLKHKVQDLVEGGNPLPPHEGQSINALSHESSRPEFKEPRNNQSHMARVVTIGQTGGPFPRSLIIHYDPIPTQ</sequence>
<evidence type="ECO:0000256" key="1">
    <source>
        <dbReference type="SAM" id="MobiDB-lite"/>
    </source>
</evidence>
<name>A0A371HLG6_MUCPR</name>
<reference evidence="2" key="1">
    <citation type="submission" date="2018-05" db="EMBL/GenBank/DDBJ databases">
        <title>Draft genome of Mucuna pruriens seed.</title>
        <authorList>
            <person name="Nnadi N.E."/>
            <person name="Vos R."/>
            <person name="Hasami M.H."/>
            <person name="Devisetty U.K."/>
            <person name="Aguiy J.C."/>
        </authorList>
    </citation>
    <scope>NUCLEOTIDE SEQUENCE [LARGE SCALE GENOMIC DNA]</scope>
    <source>
        <strain evidence="2">JCA_2017</strain>
    </source>
</reference>
<dbReference type="OrthoDB" id="1418540at2759"/>
<dbReference type="EMBL" id="QJKJ01002248">
    <property type="protein sequence ID" value="RDY03633.1"/>
    <property type="molecule type" value="Genomic_DNA"/>
</dbReference>
<evidence type="ECO:0000313" key="3">
    <source>
        <dbReference type="Proteomes" id="UP000257109"/>
    </source>
</evidence>
<feature type="compositionally biased region" description="Basic and acidic residues" evidence="1">
    <location>
        <begin position="69"/>
        <end position="79"/>
    </location>
</feature>
<dbReference type="Proteomes" id="UP000257109">
    <property type="component" value="Unassembled WGS sequence"/>
</dbReference>
<accession>A0A371HLG6</accession>